<dbReference type="PROSITE" id="PS51257">
    <property type="entry name" value="PROKAR_LIPOPROTEIN"/>
    <property type="match status" value="1"/>
</dbReference>
<reference evidence="2 3" key="1">
    <citation type="submission" date="2019-03" db="EMBL/GenBank/DDBJ databases">
        <title>First draft genome of Liparis tanakae, snailfish: a comprehensive survey of snailfish specific genes.</title>
        <authorList>
            <person name="Kim W."/>
            <person name="Song I."/>
            <person name="Jeong J.-H."/>
            <person name="Kim D."/>
            <person name="Kim S."/>
            <person name="Ryu S."/>
            <person name="Song J.Y."/>
            <person name="Lee S.K."/>
        </authorList>
    </citation>
    <scope>NUCLEOTIDE SEQUENCE [LARGE SCALE GENOMIC DNA]</scope>
    <source>
        <tissue evidence="2">Muscle</tissue>
    </source>
</reference>
<feature type="compositionally biased region" description="Basic and acidic residues" evidence="1">
    <location>
        <begin position="43"/>
        <end position="55"/>
    </location>
</feature>
<feature type="region of interest" description="Disordered" evidence="1">
    <location>
        <begin position="42"/>
        <end position="74"/>
    </location>
</feature>
<dbReference type="OrthoDB" id="1708588at2759"/>
<dbReference type="EMBL" id="SRLO01000946">
    <property type="protein sequence ID" value="TNN43773.1"/>
    <property type="molecule type" value="Genomic_DNA"/>
</dbReference>
<keyword evidence="3" id="KW-1185">Reference proteome</keyword>
<feature type="compositionally biased region" description="Polar residues" evidence="1">
    <location>
        <begin position="58"/>
        <end position="74"/>
    </location>
</feature>
<dbReference type="AlphaFoldDB" id="A0A4Z2FSN2"/>
<proteinExistence type="predicted"/>
<evidence type="ECO:0000313" key="3">
    <source>
        <dbReference type="Proteomes" id="UP000314294"/>
    </source>
</evidence>
<evidence type="ECO:0000256" key="1">
    <source>
        <dbReference type="SAM" id="MobiDB-lite"/>
    </source>
</evidence>
<dbReference type="Proteomes" id="UP000314294">
    <property type="component" value="Unassembled WGS sequence"/>
</dbReference>
<organism evidence="2 3">
    <name type="scientific">Liparis tanakae</name>
    <name type="common">Tanaka's snailfish</name>
    <dbReference type="NCBI Taxonomy" id="230148"/>
    <lineage>
        <taxon>Eukaryota</taxon>
        <taxon>Metazoa</taxon>
        <taxon>Chordata</taxon>
        <taxon>Craniata</taxon>
        <taxon>Vertebrata</taxon>
        <taxon>Euteleostomi</taxon>
        <taxon>Actinopterygii</taxon>
        <taxon>Neopterygii</taxon>
        <taxon>Teleostei</taxon>
        <taxon>Neoteleostei</taxon>
        <taxon>Acanthomorphata</taxon>
        <taxon>Eupercaria</taxon>
        <taxon>Perciformes</taxon>
        <taxon>Cottioidei</taxon>
        <taxon>Cottales</taxon>
        <taxon>Liparidae</taxon>
        <taxon>Liparis</taxon>
    </lineage>
</organism>
<protein>
    <submittedName>
        <fullName evidence="2">Uncharacterized protein</fullName>
    </submittedName>
</protein>
<name>A0A4Z2FSN2_9TELE</name>
<gene>
    <name evidence="2" type="ORF">EYF80_046044</name>
</gene>
<evidence type="ECO:0000313" key="2">
    <source>
        <dbReference type="EMBL" id="TNN43773.1"/>
    </source>
</evidence>
<accession>A0A4Z2FSN2</accession>
<sequence length="74" mass="8033">MTSKPSPLAPVVLGSSSCALYLASLALSKPRWIPMSAARLSFRRRDSGNNREPETCHPTASSVSHPANKWPRNS</sequence>
<comment type="caution">
    <text evidence="2">The sequence shown here is derived from an EMBL/GenBank/DDBJ whole genome shotgun (WGS) entry which is preliminary data.</text>
</comment>